<proteinExistence type="predicted"/>
<gene>
    <name evidence="2" type="ORF">Acr_23g0014410</name>
</gene>
<keyword evidence="3" id="KW-1185">Reference proteome</keyword>
<keyword evidence="1" id="KW-0472">Membrane</keyword>
<comment type="caution">
    <text evidence="2">The sequence shown here is derived from an EMBL/GenBank/DDBJ whole genome shotgun (WGS) entry which is preliminary data.</text>
</comment>
<dbReference type="OrthoDB" id="4062651at2759"/>
<reference evidence="2 3" key="1">
    <citation type="submission" date="2019-07" db="EMBL/GenBank/DDBJ databases">
        <title>De Novo Assembly of kiwifruit Actinidia rufa.</title>
        <authorList>
            <person name="Sugita-Konishi S."/>
            <person name="Sato K."/>
            <person name="Mori E."/>
            <person name="Abe Y."/>
            <person name="Kisaki G."/>
            <person name="Hamano K."/>
            <person name="Suezawa K."/>
            <person name="Otani M."/>
            <person name="Fukuda T."/>
            <person name="Manabe T."/>
            <person name="Gomi K."/>
            <person name="Tabuchi M."/>
            <person name="Akimitsu K."/>
            <person name="Kataoka I."/>
        </authorList>
    </citation>
    <scope>NUCLEOTIDE SEQUENCE [LARGE SCALE GENOMIC DNA]</scope>
    <source>
        <strain evidence="3">cv. Fuchu</strain>
    </source>
</reference>
<evidence type="ECO:0000313" key="3">
    <source>
        <dbReference type="Proteomes" id="UP000585474"/>
    </source>
</evidence>
<organism evidence="2 3">
    <name type="scientific">Actinidia rufa</name>
    <dbReference type="NCBI Taxonomy" id="165716"/>
    <lineage>
        <taxon>Eukaryota</taxon>
        <taxon>Viridiplantae</taxon>
        <taxon>Streptophyta</taxon>
        <taxon>Embryophyta</taxon>
        <taxon>Tracheophyta</taxon>
        <taxon>Spermatophyta</taxon>
        <taxon>Magnoliopsida</taxon>
        <taxon>eudicotyledons</taxon>
        <taxon>Gunneridae</taxon>
        <taxon>Pentapetalae</taxon>
        <taxon>asterids</taxon>
        <taxon>Ericales</taxon>
        <taxon>Actinidiaceae</taxon>
        <taxon>Actinidia</taxon>
    </lineage>
</organism>
<evidence type="ECO:0000256" key="1">
    <source>
        <dbReference type="SAM" id="Phobius"/>
    </source>
</evidence>
<evidence type="ECO:0000313" key="2">
    <source>
        <dbReference type="EMBL" id="GFZ13056.1"/>
    </source>
</evidence>
<dbReference type="Proteomes" id="UP000585474">
    <property type="component" value="Unassembled WGS sequence"/>
</dbReference>
<name>A0A7J0GQH5_9ERIC</name>
<keyword evidence="1" id="KW-1133">Transmembrane helix</keyword>
<dbReference type="EMBL" id="BJWL01000023">
    <property type="protein sequence ID" value="GFZ13056.1"/>
    <property type="molecule type" value="Genomic_DNA"/>
</dbReference>
<accession>A0A7J0GQH5</accession>
<feature type="transmembrane region" description="Helical" evidence="1">
    <location>
        <begin position="162"/>
        <end position="186"/>
    </location>
</feature>
<protein>
    <recommendedName>
        <fullName evidence="4">Transmembrane protein</fullName>
    </recommendedName>
</protein>
<sequence length="285" mass="31273">MQIYRTFIYASMLKLKAMNLTWCVCWLLVSFLHLISLPGNNGSNIVEVPRYVTAAAAPAPTLEVPRTVTAAAAPAPPLEVPTYITAAVPPDRPSTVPTYITAAVPPDRPSTVPTYITAAVPPSEVSSTPVLINPPNLAPAPSEFPNTTVSVPRRQRKTMKRFIITLVSSIGAFFGLCVIVSVCVFLSRKKRGTGEIEEDYLDQMPGMPARFTYEELKALEGLVDIERNLDYKFWIPPVRRTIEEVGHEEGGIGATTTVLPSKLSGPRSESREGDWWGGERVIHMR</sequence>
<dbReference type="AlphaFoldDB" id="A0A7J0GQH5"/>
<keyword evidence="1" id="KW-0812">Transmembrane</keyword>
<evidence type="ECO:0008006" key="4">
    <source>
        <dbReference type="Google" id="ProtNLM"/>
    </source>
</evidence>